<organism evidence="6 7">
    <name type="scientific">candidate division KSB3 bacterium</name>
    <dbReference type="NCBI Taxonomy" id="2044937"/>
    <lineage>
        <taxon>Bacteria</taxon>
        <taxon>candidate division KSB3</taxon>
    </lineage>
</organism>
<sequence>MISTEHQTPNPKHQTLRWRYTMHSQEPIHFLFPVFKTPHIIFRASKALYVKHVKTRKEYRRDDGGCAVPPQQISVKITNACNLRCKTCGQWGETGYNLGEKSSNLKKLVPIERYIELADQVKFFAPIYYIWGGEPFMYPGLMDFTHRIKENKSLLAVVTNATMLADRAEEVVKQKWDALMFSLDGPEEIHDAIRGRKGTFQKVAKGIEAVRKYKRDTKSSLPWIMALVTVSVDNARWLDRIFEVGEQLNIDCMIVYYSWFTDEKIGKAHTKIMQRELGTTPTKWKGYLFNHHVDTDALLESLHRIRNRKWKFPHLFIPDLKHDTDIVEYYKNPGNFFGYGPCISPWFVSEVMPNGDVAPCRDYPDYITGNLMEESLLDIWNGERYRKFRGEGWKRHLHDSNAP</sequence>
<dbReference type="SFLD" id="SFLDG01067">
    <property type="entry name" value="SPASM/twitch_domain_containing"/>
    <property type="match status" value="1"/>
</dbReference>
<comment type="caution">
    <text evidence="6">The sequence shown here is derived from an EMBL/GenBank/DDBJ whole genome shotgun (WGS) entry which is preliminary data.</text>
</comment>
<dbReference type="Gene3D" id="3.20.20.70">
    <property type="entry name" value="Aldolase class I"/>
    <property type="match status" value="1"/>
</dbReference>
<evidence type="ECO:0000313" key="7">
    <source>
        <dbReference type="Proteomes" id="UP000230821"/>
    </source>
</evidence>
<dbReference type="PANTHER" id="PTHR11228">
    <property type="entry name" value="RADICAL SAM DOMAIN PROTEIN"/>
    <property type="match status" value="1"/>
</dbReference>
<dbReference type="PROSITE" id="PS51918">
    <property type="entry name" value="RADICAL_SAM"/>
    <property type="match status" value="1"/>
</dbReference>
<evidence type="ECO:0000256" key="1">
    <source>
        <dbReference type="ARBA" id="ARBA00022691"/>
    </source>
</evidence>
<dbReference type="Pfam" id="PF04055">
    <property type="entry name" value="Radical_SAM"/>
    <property type="match status" value="1"/>
</dbReference>
<evidence type="ECO:0000259" key="5">
    <source>
        <dbReference type="PROSITE" id="PS51918"/>
    </source>
</evidence>
<dbReference type="GO" id="GO:0046872">
    <property type="term" value="F:metal ion binding"/>
    <property type="evidence" value="ECO:0007669"/>
    <property type="project" value="UniProtKB-KW"/>
</dbReference>
<dbReference type="CDD" id="cd01335">
    <property type="entry name" value="Radical_SAM"/>
    <property type="match status" value="1"/>
</dbReference>
<dbReference type="PANTHER" id="PTHR11228:SF7">
    <property type="entry name" value="PQQA PEPTIDE CYCLASE"/>
    <property type="match status" value="1"/>
</dbReference>
<gene>
    <name evidence="6" type="ORF">CSA56_04255</name>
</gene>
<keyword evidence="4" id="KW-0411">Iron-sulfur</keyword>
<dbReference type="GO" id="GO:0051536">
    <property type="term" value="F:iron-sulfur cluster binding"/>
    <property type="evidence" value="ECO:0007669"/>
    <property type="project" value="UniProtKB-KW"/>
</dbReference>
<protein>
    <recommendedName>
        <fullName evidence="5">Radical SAM core domain-containing protein</fullName>
    </recommendedName>
</protein>
<dbReference type="CDD" id="cd21109">
    <property type="entry name" value="SPASM"/>
    <property type="match status" value="1"/>
</dbReference>
<dbReference type="InterPro" id="IPR058240">
    <property type="entry name" value="rSAM_sf"/>
</dbReference>
<accession>A0A2G6KI96</accession>
<evidence type="ECO:0000256" key="4">
    <source>
        <dbReference type="ARBA" id="ARBA00023014"/>
    </source>
</evidence>
<evidence type="ECO:0000256" key="3">
    <source>
        <dbReference type="ARBA" id="ARBA00023004"/>
    </source>
</evidence>
<keyword evidence="3" id="KW-0408">Iron</keyword>
<dbReference type="InterPro" id="IPR007197">
    <property type="entry name" value="rSAM"/>
</dbReference>
<keyword evidence="1" id="KW-0949">S-adenosyl-L-methionine</keyword>
<dbReference type="SUPFAM" id="SSF102114">
    <property type="entry name" value="Radical SAM enzymes"/>
    <property type="match status" value="1"/>
</dbReference>
<dbReference type="SFLD" id="SFLDS00029">
    <property type="entry name" value="Radical_SAM"/>
    <property type="match status" value="1"/>
</dbReference>
<dbReference type="Proteomes" id="UP000230821">
    <property type="component" value="Unassembled WGS sequence"/>
</dbReference>
<proteinExistence type="predicted"/>
<keyword evidence="2" id="KW-0479">Metal-binding</keyword>
<reference evidence="6 7" key="1">
    <citation type="submission" date="2017-10" db="EMBL/GenBank/DDBJ databases">
        <title>Novel microbial diversity and functional potential in the marine mammal oral microbiome.</title>
        <authorList>
            <person name="Dudek N.K."/>
            <person name="Sun C.L."/>
            <person name="Burstein D."/>
            <person name="Kantor R.S."/>
            <person name="Aliaga Goltsman D.S."/>
            <person name="Bik E.M."/>
            <person name="Thomas B.C."/>
            <person name="Banfield J.F."/>
            <person name="Relman D.A."/>
        </authorList>
    </citation>
    <scope>NUCLEOTIDE SEQUENCE [LARGE SCALE GENOMIC DNA]</scope>
    <source>
        <strain evidence="6">DOLJORAL78_47_16</strain>
    </source>
</reference>
<evidence type="ECO:0000256" key="2">
    <source>
        <dbReference type="ARBA" id="ARBA00022723"/>
    </source>
</evidence>
<dbReference type="Pfam" id="PF13186">
    <property type="entry name" value="SPASM"/>
    <property type="match status" value="1"/>
</dbReference>
<evidence type="ECO:0000313" key="6">
    <source>
        <dbReference type="EMBL" id="PIE35398.1"/>
    </source>
</evidence>
<dbReference type="AlphaFoldDB" id="A0A2G6KI96"/>
<dbReference type="InterPro" id="IPR050377">
    <property type="entry name" value="Radical_SAM_PqqE_MftC-like"/>
</dbReference>
<name>A0A2G6KI96_9BACT</name>
<dbReference type="InterPro" id="IPR013785">
    <property type="entry name" value="Aldolase_TIM"/>
</dbReference>
<feature type="domain" description="Radical SAM core" evidence="5">
    <location>
        <begin position="67"/>
        <end position="288"/>
    </location>
</feature>
<dbReference type="GO" id="GO:0003824">
    <property type="term" value="F:catalytic activity"/>
    <property type="evidence" value="ECO:0007669"/>
    <property type="project" value="InterPro"/>
</dbReference>
<dbReference type="InterPro" id="IPR023885">
    <property type="entry name" value="4Fe4S-binding_SPASM_dom"/>
</dbReference>
<dbReference type="EMBL" id="PDSK01000044">
    <property type="protein sequence ID" value="PIE35398.1"/>
    <property type="molecule type" value="Genomic_DNA"/>
</dbReference>